<evidence type="ECO:0000313" key="1">
    <source>
        <dbReference type="EMBL" id="KAB8068688.1"/>
    </source>
</evidence>
<accession>A0A5N5WJK7</accession>
<gene>
    <name evidence="1" type="ORF">BDV29DRAFT_65081</name>
</gene>
<dbReference type="Proteomes" id="UP000326565">
    <property type="component" value="Unassembled WGS sequence"/>
</dbReference>
<proteinExistence type="predicted"/>
<dbReference type="AlphaFoldDB" id="A0A5N5WJK7"/>
<reference evidence="1 2" key="1">
    <citation type="submission" date="2019-04" db="EMBL/GenBank/DDBJ databases">
        <title>Friends and foes A comparative genomics study of 23 Aspergillus species from section Flavi.</title>
        <authorList>
            <consortium name="DOE Joint Genome Institute"/>
            <person name="Kjaerbolling I."/>
            <person name="Vesth T."/>
            <person name="Frisvad J.C."/>
            <person name="Nybo J.L."/>
            <person name="Theobald S."/>
            <person name="Kildgaard S."/>
            <person name="Isbrandt T."/>
            <person name="Kuo A."/>
            <person name="Sato A."/>
            <person name="Lyhne E.K."/>
            <person name="Kogle M.E."/>
            <person name="Wiebenga A."/>
            <person name="Kun R.S."/>
            <person name="Lubbers R.J."/>
            <person name="Makela M.R."/>
            <person name="Barry K."/>
            <person name="Chovatia M."/>
            <person name="Clum A."/>
            <person name="Daum C."/>
            <person name="Haridas S."/>
            <person name="He G."/>
            <person name="LaButti K."/>
            <person name="Lipzen A."/>
            <person name="Mondo S."/>
            <person name="Riley R."/>
            <person name="Salamov A."/>
            <person name="Simmons B.A."/>
            <person name="Magnuson J.K."/>
            <person name="Henrissat B."/>
            <person name="Mortensen U.H."/>
            <person name="Larsen T.O."/>
            <person name="Devries R.P."/>
            <person name="Grigoriev I.V."/>
            <person name="Machida M."/>
            <person name="Baker S.E."/>
            <person name="Andersen M.R."/>
        </authorList>
    </citation>
    <scope>NUCLEOTIDE SEQUENCE [LARGE SCALE GENOMIC DNA]</scope>
    <source>
        <strain evidence="1 2">CBS 151.66</strain>
    </source>
</reference>
<name>A0A5N5WJK7_9EURO</name>
<organism evidence="1 2">
    <name type="scientific">Aspergillus leporis</name>
    <dbReference type="NCBI Taxonomy" id="41062"/>
    <lineage>
        <taxon>Eukaryota</taxon>
        <taxon>Fungi</taxon>
        <taxon>Dikarya</taxon>
        <taxon>Ascomycota</taxon>
        <taxon>Pezizomycotina</taxon>
        <taxon>Eurotiomycetes</taxon>
        <taxon>Eurotiomycetidae</taxon>
        <taxon>Eurotiales</taxon>
        <taxon>Aspergillaceae</taxon>
        <taxon>Aspergillus</taxon>
        <taxon>Aspergillus subgen. Circumdati</taxon>
    </lineage>
</organism>
<sequence length="79" mass="8971">MEAYWNVYITSGQGGEIRFFFPTLTLMINWFDSVADPAIHHTYSTDLARGPDSLPQPYALEIPFSCHQCRRGAGTPYGW</sequence>
<protein>
    <submittedName>
        <fullName evidence="1">Uncharacterized protein</fullName>
    </submittedName>
</protein>
<dbReference type="OrthoDB" id="3437351at2759"/>
<evidence type="ECO:0000313" key="2">
    <source>
        <dbReference type="Proteomes" id="UP000326565"/>
    </source>
</evidence>
<keyword evidence="2" id="KW-1185">Reference proteome</keyword>
<dbReference type="EMBL" id="ML732378">
    <property type="protein sequence ID" value="KAB8068688.1"/>
    <property type="molecule type" value="Genomic_DNA"/>
</dbReference>